<keyword evidence="8 11" id="KW-1133">Transmembrane helix</keyword>
<name>A0AB33K8X1_9ACTN</name>
<proteinExistence type="predicted"/>
<evidence type="ECO:0000256" key="5">
    <source>
        <dbReference type="ARBA" id="ARBA00022679"/>
    </source>
</evidence>
<feature type="transmembrane region" description="Helical" evidence="11">
    <location>
        <begin position="181"/>
        <end position="214"/>
    </location>
</feature>
<feature type="transmembrane region" description="Helical" evidence="11">
    <location>
        <begin position="353"/>
        <end position="372"/>
    </location>
</feature>
<evidence type="ECO:0000259" key="12">
    <source>
        <dbReference type="Pfam" id="PF13231"/>
    </source>
</evidence>
<gene>
    <name evidence="13" type="ORF">KCMC57_52750</name>
</gene>
<dbReference type="InterPro" id="IPR007315">
    <property type="entry name" value="PIG-V/Gpi18"/>
</dbReference>
<evidence type="ECO:0000256" key="1">
    <source>
        <dbReference type="ARBA" id="ARBA00004477"/>
    </source>
</evidence>
<evidence type="ECO:0000256" key="6">
    <source>
        <dbReference type="ARBA" id="ARBA00022692"/>
    </source>
</evidence>
<feature type="transmembrane region" description="Helical" evidence="11">
    <location>
        <begin position="403"/>
        <end position="421"/>
    </location>
</feature>
<evidence type="ECO:0000313" key="13">
    <source>
        <dbReference type="EMBL" id="BFP48907.1"/>
    </source>
</evidence>
<dbReference type="RefSeq" id="WP_407991079.1">
    <property type="nucleotide sequence ID" value="NZ_AP035881.2"/>
</dbReference>
<keyword evidence="5" id="KW-0808">Transferase</keyword>
<dbReference type="Pfam" id="PF13231">
    <property type="entry name" value="PMT_2"/>
    <property type="match status" value="1"/>
</dbReference>
<reference evidence="13" key="1">
    <citation type="submission" date="2024-07" db="EMBL/GenBank/DDBJ databases">
        <title>Complete genome sequences of cellulolytic bacteria, Kitasatospora sp. CMC57 and Streptomyces sp. CMC78, isolated from Japanese agricultural soil.</title>
        <authorList>
            <person name="Hashimoto T."/>
            <person name="Ito M."/>
            <person name="Iwamoto M."/>
            <person name="Fukahori D."/>
            <person name="Shoda T."/>
            <person name="Sakoda M."/>
            <person name="Morohoshi T."/>
            <person name="Mitsuboshi M."/>
            <person name="Nishizawa T."/>
        </authorList>
    </citation>
    <scope>NUCLEOTIDE SEQUENCE</scope>
    <source>
        <strain evidence="13">CMC57</strain>
    </source>
</reference>
<organism evidence="13">
    <name type="scientific">Kitasatospora sp. CMC57</name>
    <dbReference type="NCBI Taxonomy" id="3231513"/>
    <lineage>
        <taxon>Bacteria</taxon>
        <taxon>Bacillati</taxon>
        <taxon>Actinomycetota</taxon>
        <taxon>Actinomycetes</taxon>
        <taxon>Kitasatosporales</taxon>
        <taxon>Streptomycetaceae</taxon>
        <taxon>Kitasatospora</taxon>
    </lineage>
</organism>
<feature type="domain" description="Glycosyltransferase RgtA/B/C/D-like" evidence="12">
    <location>
        <begin position="128"/>
        <end position="277"/>
    </location>
</feature>
<feature type="transmembrane region" description="Helical" evidence="11">
    <location>
        <begin position="329"/>
        <end position="346"/>
    </location>
</feature>
<evidence type="ECO:0000256" key="11">
    <source>
        <dbReference type="SAM" id="Phobius"/>
    </source>
</evidence>
<feature type="transmembrane region" description="Helical" evidence="11">
    <location>
        <begin position="263"/>
        <end position="280"/>
    </location>
</feature>
<dbReference type="GO" id="GO:0016020">
    <property type="term" value="C:membrane"/>
    <property type="evidence" value="ECO:0007669"/>
    <property type="project" value="GOC"/>
</dbReference>
<protein>
    <submittedName>
        <fullName evidence="13">Membrane protein</fullName>
    </submittedName>
</protein>
<evidence type="ECO:0000256" key="10">
    <source>
        <dbReference type="SAM" id="MobiDB-lite"/>
    </source>
</evidence>
<keyword evidence="3" id="KW-0337">GPI-anchor biosynthesis</keyword>
<keyword evidence="9 11" id="KW-0472">Membrane</keyword>
<keyword evidence="4" id="KW-0328">Glycosyltransferase</keyword>
<dbReference type="AlphaFoldDB" id="A0AB33K8X1"/>
<evidence type="ECO:0000256" key="8">
    <source>
        <dbReference type="ARBA" id="ARBA00022989"/>
    </source>
</evidence>
<dbReference type="PANTHER" id="PTHR12468">
    <property type="entry name" value="GPI MANNOSYLTRANSFERASE 2"/>
    <property type="match status" value="1"/>
</dbReference>
<sequence length="426" mass="46424">MTAIPGTETAEPAERPNSARSPEGPVERAGESLRAWFRRTSQEYGPALAVFGLLKLTGFTAFMWLLTWSGEYLTKNVRFGGGARPWDVLAGWDGWWYRQVAENGYAPQLVRIGPPPFEYEQNSVAFFPLYPGMIRLVSAVTGLGSYGAGMVVSVVASFVAAAGIFALTARLFDRRTGLIAAALWAVFPGSGVEWAVYSDSLFVALAVWACWFVLERRWLAAGLTVFLAGLNRPTAAALVAALGVAALIALYRRRDGWPGPVAAVLIAPLGIVGYLAWANWRMGDWSAYFKLQKGGWLHFFDYGEHTFNVLRTILLGQGGYAFTYPTEDMIALVLVALLPILLFLLIRLRVPVFLLVFTLITIVLVLGSAQIFGNTSRYLLPCFPLFLPIAVALRRLSLPSLGVVLGGAAVASGWYAGYVLFELGIP</sequence>
<evidence type="ECO:0000256" key="4">
    <source>
        <dbReference type="ARBA" id="ARBA00022676"/>
    </source>
</evidence>
<comment type="pathway">
    <text evidence="2">Glycolipid biosynthesis; glycosylphosphatidylinositol-anchor biosynthesis.</text>
</comment>
<comment type="subcellular location">
    <subcellularLocation>
        <location evidence="1">Endoplasmic reticulum membrane</location>
        <topology evidence="1">Multi-pass membrane protein</topology>
    </subcellularLocation>
</comment>
<evidence type="ECO:0000256" key="3">
    <source>
        <dbReference type="ARBA" id="ARBA00022502"/>
    </source>
</evidence>
<dbReference type="EMBL" id="AP035881">
    <property type="protein sequence ID" value="BFP48907.1"/>
    <property type="molecule type" value="Genomic_DNA"/>
</dbReference>
<feature type="region of interest" description="Disordered" evidence="10">
    <location>
        <begin position="1"/>
        <end position="26"/>
    </location>
</feature>
<dbReference type="PANTHER" id="PTHR12468:SF2">
    <property type="entry name" value="GPI MANNOSYLTRANSFERASE 2"/>
    <property type="match status" value="1"/>
</dbReference>
<keyword evidence="7" id="KW-0256">Endoplasmic reticulum</keyword>
<evidence type="ECO:0000256" key="2">
    <source>
        <dbReference type="ARBA" id="ARBA00004687"/>
    </source>
</evidence>
<evidence type="ECO:0000256" key="7">
    <source>
        <dbReference type="ARBA" id="ARBA00022824"/>
    </source>
</evidence>
<dbReference type="GO" id="GO:0000009">
    <property type="term" value="F:alpha-1,6-mannosyltransferase activity"/>
    <property type="evidence" value="ECO:0007669"/>
    <property type="project" value="InterPro"/>
</dbReference>
<dbReference type="InterPro" id="IPR038731">
    <property type="entry name" value="RgtA/B/C-like"/>
</dbReference>
<evidence type="ECO:0000256" key="9">
    <source>
        <dbReference type="ARBA" id="ARBA00023136"/>
    </source>
</evidence>
<feature type="transmembrane region" description="Helical" evidence="11">
    <location>
        <begin position="146"/>
        <end position="169"/>
    </location>
</feature>
<dbReference type="GO" id="GO:0004376">
    <property type="term" value="F:GPI mannosyltransferase activity"/>
    <property type="evidence" value="ECO:0007669"/>
    <property type="project" value="InterPro"/>
</dbReference>
<feature type="transmembrane region" description="Helical" evidence="11">
    <location>
        <begin position="44"/>
        <end position="66"/>
    </location>
</feature>
<feature type="transmembrane region" description="Helical" evidence="11">
    <location>
        <begin position="234"/>
        <end position="251"/>
    </location>
</feature>
<keyword evidence="6 11" id="KW-0812">Transmembrane</keyword>
<dbReference type="GO" id="GO:0006506">
    <property type="term" value="P:GPI anchor biosynthetic process"/>
    <property type="evidence" value="ECO:0007669"/>
    <property type="project" value="UniProtKB-KW"/>
</dbReference>
<accession>A0AB33K8X1</accession>